<reference evidence="1" key="1">
    <citation type="submission" date="2023-10" db="EMBL/GenBank/DDBJ databases">
        <authorList>
            <person name="Chen Y."/>
            <person name="Shah S."/>
            <person name="Dougan E. K."/>
            <person name="Thang M."/>
            <person name="Chan C."/>
        </authorList>
    </citation>
    <scope>NUCLEOTIDE SEQUENCE [LARGE SCALE GENOMIC DNA]</scope>
</reference>
<keyword evidence="2" id="KW-1185">Reference proteome</keyword>
<protein>
    <recommendedName>
        <fullName evidence="3">Cellulase</fullName>
    </recommendedName>
</protein>
<evidence type="ECO:0000313" key="1">
    <source>
        <dbReference type="EMBL" id="CAK0797897.1"/>
    </source>
</evidence>
<name>A0ABN9Q4F0_9DINO</name>
<proteinExistence type="predicted"/>
<organism evidence="1 2">
    <name type="scientific">Prorocentrum cordatum</name>
    <dbReference type="NCBI Taxonomy" id="2364126"/>
    <lineage>
        <taxon>Eukaryota</taxon>
        <taxon>Sar</taxon>
        <taxon>Alveolata</taxon>
        <taxon>Dinophyceae</taxon>
        <taxon>Prorocentrales</taxon>
        <taxon>Prorocentraceae</taxon>
        <taxon>Prorocentrum</taxon>
    </lineage>
</organism>
<dbReference type="Proteomes" id="UP001189429">
    <property type="component" value="Unassembled WGS sequence"/>
</dbReference>
<evidence type="ECO:0000313" key="2">
    <source>
        <dbReference type="Proteomes" id="UP001189429"/>
    </source>
</evidence>
<dbReference type="EMBL" id="CAUYUJ010001837">
    <property type="protein sequence ID" value="CAK0797897.1"/>
    <property type="molecule type" value="Genomic_DNA"/>
</dbReference>
<gene>
    <name evidence="1" type="ORF">PCOR1329_LOCUS6829</name>
</gene>
<accession>A0ABN9Q4F0</accession>
<sequence>MTLTNNEWADGVIFCRGPIEGSMAKVYLDRDMRQPVVGSEYDVSDPASKAAQQWGEGVPGGCTLALGLSRGSSTTLYIAGTGTWPSGACWFQDVESNGRASLAKGPQYMSQVEFTIDKSGEGAVWYDMSSVEGVSGGITMNYTDSSGNAQTDVAVPGRFSGSGLEVVPAPGIGFPTVLSDKNALGPCECQTFSPSSKSCNTDACFAGCPGPLVDNPCGQHRCRAWYAKRYEDPDSYCGWLYAEGAQTYCWAMDEWKCVDADCGYGGKDQPSKDCSSSYPKDAAANTYSCGHGGAMPGPNGTQWWTSGAGCEDKLVGGVPTNPAPPRHGGRIAISFENLPWLHE</sequence>
<comment type="caution">
    <text evidence="1">The sequence shown here is derived from an EMBL/GenBank/DDBJ whole genome shotgun (WGS) entry which is preliminary data.</text>
</comment>
<evidence type="ECO:0008006" key="3">
    <source>
        <dbReference type="Google" id="ProtNLM"/>
    </source>
</evidence>